<evidence type="ECO:0000313" key="1">
    <source>
        <dbReference type="EMBL" id="XCM36966.1"/>
    </source>
</evidence>
<name>A0AAU8JDV6_9CYAN</name>
<accession>A0AAU8JDV6</accession>
<proteinExistence type="predicted"/>
<dbReference type="AlphaFoldDB" id="A0AAU8JDV6"/>
<gene>
    <name evidence="1" type="ORF">ABWT76_005766</name>
</gene>
<dbReference type="RefSeq" id="WP_156331611.1">
    <property type="nucleotide sequence ID" value="NZ_CP159837.1"/>
</dbReference>
<reference evidence="1" key="1">
    <citation type="submission" date="2024-07" db="EMBL/GenBank/DDBJ databases">
        <authorList>
            <person name="Kim Y.J."/>
            <person name="Jeong J.Y."/>
        </authorList>
    </citation>
    <scope>NUCLEOTIDE SEQUENCE</scope>
    <source>
        <strain evidence="1">GIHE-MW2</strain>
    </source>
</reference>
<protein>
    <submittedName>
        <fullName evidence="1">Uncharacterized protein</fullName>
    </submittedName>
</protein>
<dbReference type="EMBL" id="CP159837">
    <property type="protein sequence ID" value="XCM36966.1"/>
    <property type="molecule type" value="Genomic_DNA"/>
</dbReference>
<sequence>MTSKQETRFLNLHPQTQKPGFFSGYQSYRFFANKKPGFFTPTVNL</sequence>
<organism evidence="1">
    <name type="scientific">Planktothricoides raciborskii GIHE-MW2</name>
    <dbReference type="NCBI Taxonomy" id="2792601"/>
    <lineage>
        <taxon>Bacteria</taxon>
        <taxon>Bacillati</taxon>
        <taxon>Cyanobacteriota</taxon>
        <taxon>Cyanophyceae</taxon>
        <taxon>Oscillatoriophycideae</taxon>
        <taxon>Oscillatoriales</taxon>
        <taxon>Oscillatoriaceae</taxon>
        <taxon>Planktothricoides</taxon>
    </lineage>
</organism>